<feature type="transmembrane region" description="Helical" evidence="7">
    <location>
        <begin position="41"/>
        <end position="62"/>
    </location>
</feature>
<dbReference type="Proteomes" id="UP000428325">
    <property type="component" value="Chromosome"/>
</dbReference>
<dbReference type="InterPro" id="IPR020846">
    <property type="entry name" value="MFS_dom"/>
</dbReference>
<gene>
    <name evidence="9" type="ORF">EI982_12380</name>
</gene>
<accession>A0A6B9FEY1</accession>
<dbReference type="Gene3D" id="1.20.1250.20">
    <property type="entry name" value="MFS general substrate transporter like domains"/>
    <property type="match status" value="1"/>
</dbReference>
<feature type="transmembrane region" description="Helical" evidence="7">
    <location>
        <begin position="330"/>
        <end position="356"/>
    </location>
</feature>
<keyword evidence="2" id="KW-0813">Transport</keyword>
<evidence type="ECO:0000256" key="3">
    <source>
        <dbReference type="ARBA" id="ARBA00022475"/>
    </source>
</evidence>
<feature type="transmembrane region" description="Helical" evidence="7">
    <location>
        <begin position="74"/>
        <end position="98"/>
    </location>
</feature>
<evidence type="ECO:0000259" key="8">
    <source>
        <dbReference type="PROSITE" id="PS50850"/>
    </source>
</evidence>
<organism evidence="9 10">
    <name type="scientific">Haloplanus rallus</name>
    <dbReference type="NCBI Taxonomy" id="1816183"/>
    <lineage>
        <taxon>Archaea</taxon>
        <taxon>Methanobacteriati</taxon>
        <taxon>Methanobacteriota</taxon>
        <taxon>Stenosarchaea group</taxon>
        <taxon>Halobacteria</taxon>
        <taxon>Halobacteriales</taxon>
        <taxon>Haloferacaceae</taxon>
        <taxon>Haloplanus</taxon>
    </lineage>
</organism>
<dbReference type="InterPro" id="IPR050171">
    <property type="entry name" value="MFS_Transporters"/>
</dbReference>
<feature type="transmembrane region" description="Helical" evidence="7">
    <location>
        <begin position="276"/>
        <end position="294"/>
    </location>
</feature>
<keyword evidence="6 7" id="KW-0472">Membrane</keyword>
<dbReference type="InterPro" id="IPR001958">
    <property type="entry name" value="Tet-R_TetA/multi-R_MdtG-like"/>
</dbReference>
<dbReference type="PROSITE" id="PS50850">
    <property type="entry name" value="MFS"/>
    <property type="match status" value="1"/>
</dbReference>
<dbReference type="CDD" id="cd17474">
    <property type="entry name" value="MFS_YfmO_like"/>
    <property type="match status" value="1"/>
</dbReference>
<feature type="transmembrane region" description="Helical" evidence="7">
    <location>
        <begin position="233"/>
        <end position="256"/>
    </location>
</feature>
<evidence type="ECO:0000256" key="1">
    <source>
        <dbReference type="ARBA" id="ARBA00004651"/>
    </source>
</evidence>
<keyword evidence="5 7" id="KW-1133">Transmembrane helix</keyword>
<evidence type="ECO:0000256" key="2">
    <source>
        <dbReference type="ARBA" id="ARBA00022448"/>
    </source>
</evidence>
<dbReference type="GO" id="GO:0005886">
    <property type="term" value="C:plasma membrane"/>
    <property type="evidence" value="ECO:0007669"/>
    <property type="project" value="UniProtKB-SubCell"/>
</dbReference>
<keyword evidence="10" id="KW-1185">Reference proteome</keyword>
<dbReference type="AlphaFoldDB" id="A0A6B9FEY1"/>
<dbReference type="InterPro" id="IPR036259">
    <property type="entry name" value="MFS_trans_sf"/>
</dbReference>
<sequence>MSPSPAGNGTITSQRGHGTDTVLNLDGDRGLAIVPWRSSTLYVVLACSLMGVMGVSLVSPVLPDLRSVFGVSDTRIGLVITAYTLPGVVVTPFVGLVADRFGRRRVMVPLLFLFAAAGTGVAFARTFAEVVALRLLQGVGASALITLAVTLIGDVYDGRRRDAVMGLNGSTVGTGAAFYPLLGGALAGIRWSAPFLFFGVGALVGLFALVALTEPTGTRSTDVRTYLARLRTVAVLPRALAIFVALFAAFFIFYGAVLTVLPLLLSDAFGLGAGRIGATLSAVAAASAAVSSQYGRLAEWRSAPELVALGFVAYGVGLLAVRLAPSPLAVGASLLVFGVGFGVVMPSVDTAVVTLVDDDLRAGVMGMRTSVLRLGQTLGPVGFTGTAGLVFASPLDGYRVLLVVAGVAAALAGAVVYLSLRR</sequence>
<dbReference type="Pfam" id="PF07690">
    <property type="entry name" value="MFS_1"/>
    <property type="match status" value="1"/>
</dbReference>
<comment type="subcellular location">
    <subcellularLocation>
        <location evidence="1">Cell membrane</location>
        <topology evidence="1">Multi-pass membrane protein</topology>
    </subcellularLocation>
</comment>
<dbReference type="KEGG" id="hra:EI982_12380"/>
<feature type="transmembrane region" description="Helical" evidence="7">
    <location>
        <begin position="110"/>
        <end position="128"/>
    </location>
</feature>
<feature type="transmembrane region" description="Helical" evidence="7">
    <location>
        <begin position="377"/>
        <end position="395"/>
    </location>
</feature>
<dbReference type="InterPro" id="IPR011701">
    <property type="entry name" value="MFS"/>
</dbReference>
<dbReference type="PANTHER" id="PTHR23517">
    <property type="entry name" value="RESISTANCE PROTEIN MDTM, PUTATIVE-RELATED-RELATED"/>
    <property type="match status" value="1"/>
</dbReference>
<protein>
    <submittedName>
        <fullName evidence="9">MFS transporter</fullName>
    </submittedName>
</protein>
<feature type="transmembrane region" description="Helical" evidence="7">
    <location>
        <begin position="401"/>
        <end position="420"/>
    </location>
</feature>
<feature type="transmembrane region" description="Helical" evidence="7">
    <location>
        <begin position="306"/>
        <end position="324"/>
    </location>
</feature>
<feature type="transmembrane region" description="Helical" evidence="7">
    <location>
        <begin position="165"/>
        <end position="189"/>
    </location>
</feature>
<evidence type="ECO:0000313" key="9">
    <source>
        <dbReference type="EMBL" id="QGX95530.1"/>
    </source>
</evidence>
<evidence type="ECO:0000256" key="6">
    <source>
        <dbReference type="ARBA" id="ARBA00023136"/>
    </source>
</evidence>
<keyword evidence="3" id="KW-1003">Cell membrane</keyword>
<dbReference type="PRINTS" id="PR01035">
    <property type="entry name" value="TCRTETA"/>
</dbReference>
<feature type="transmembrane region" description="Helical" evidence="7">
    <location>
        <begin position="195"/>
        <end position="212"/>
    </location>
</feature>
<dbReference type="GO" id="GO:0022857">
    <property type="term" value="F:transmembrane transporter activity"/>
    <property type="evidence" value="ECO:0007669"/>
    <property type="project" value="InterPro"/>
</dbReference>
<reference evidence="9 10" key="1">
    <citation type="submission" date="2018-12" db="EMBL/GenBank/DDBJ databases">
        <title>Complete genome sequence of Haloplanus rallus MBLA0036.</title>
        <authorList>
            <person name="Nam Y.-d."/>
            <person name="Kang J."/>
            <person name="Chung W.-H."/>
            <person name="Park Y.S."/>
        </authorList>
    </citation>
    <scope>NUCLEOTIDE SEQUENCE [LARGE SCALE GENOMIC DNA]</scope>
    <source>
        <strain evidence="9 10">MBLA0036</strain>
    </source>
</reference>
<dbReference type="EMBL" id="CP034345">
    <property type="protein sequence ID" value="QGX95530.1"/>
    <property type="molecule type" value="Genomic_DNA"/>
</dbReference>
<evidence type="ECO:0000313" key="10">
    <source>
        <dbReference type="Proteomes" id="UP000428325"/>
    </source>
</evidence>
<evidence type="ECO:0000256" key="7">
    <source>
        <dbReference type="SAM" id="Phobius"/>
    </source>
</evidence>
<feature type="domain" description="Major facilitator superfamily (MFS) profile" evidence="8">
    <location>
        <begin position="40"/>
        <end position="422"/>
    </location>
</feature>
<dbReference type="SUPFAM" id="SSF103473">
    <property type="entry name" value="MFS general substrate transporter"/>
    <property type="match status" value="1"/>
</dbReference>
<name>A0A6B9FEY1_9EURY</name>
<evidence type="ECO:0000256" key="5">
    <source>
        <dbReference type="ARBA" id="ARBA00022989"/>
    </source>
</evidence>
<proteinExistence type="predicted"/>
<evidence type="ECO:0000256" key="4">
    <source>
        <dbReference type="ARBA" id="ARBA00022692"/>
    </source>
</evidence>
<feature type="transmembrane region" description="Helical" evidence="7">
    <location>
        <begin position="134"/>
        <end position="153"/>
    </location>
</feature>
<keyword evidence="4 7" id="KW-0812">Transmembrane</keyword>